<dbReference type="OrthoDB" id="17296at2157"/>
<name>A0A4U5JK51_9EURY</name>
<dbReference type="Proteomes" id="UP000308037">
    <property type="component" value="Unassembled WGS sequence"/>
</dbReference>
<dbReference type="PANTHER" id="PTHR37460:SF1">
    <property type="entry name" value="ENDONUCLEASE III"/>
    <property type="match status" value="1"/>
</dbReference>
<gene>
    <name evidence="1" type="ORF">DM868_03500</name>
</gene>
<dbReference type="PANTHER" id="PTHR37460">
    <property type="entry name" value="ENDONUCLEASE III"/>
    <property type="match status" value="1"/>
</dbReference>
<dbReference type="AlphaFoldDB" id="A0A4U5JK51"/>
<evidence type="ECO:0000313" key="1">
    <source>
        <dbReference type="EMBL" id="TKR28157.1"/>
    </source>
</evidence>
<proteinExistence type="predicted"/>
<dbReference type="EMBL" id="QKNX01000001">
    <property type="protein sequence ID" value="TKR28157.1"/>
    <property type="molecule type" value="Genomic_DNA"/>
</dbReference>
<accession>A0A4U5JK51</accession>
<sequence>MAGRCSSSASTGSPADTVSYYTPSAQPSAVTGGTYTLCIDLRWPVTIEIGALGEHRLPAGTYAYTGSAFGTGGFSRVDRHYDLAAGKNETRHWHIDYLLGHDAATVAGDVRTPEADVECAVADQLPPSPVPGFGASDCDCSTHLAYDEDGDRLREAVASAHRRAKAGE</sequence>
<keyword evidence="2" id="KW-1185">Reference proteome</keyword>
<dbReference type="InterPro" id="IPR002837">
    <property type="entry name" value="DUF123"/>
</dbReference>
<evidence type="ECO:0000313" key="2">
    <source>
        <dbReference type="Proteomes" id="UP000308037"/>
    </source>
</evidence>
<comment type="caution">
    <text evidence="1">The sequence shown here is derived from an EMBL/GenBank/DDBJ whole genome shotgun (WGS) entry which is preliminary data.</text>
</comment>
<protein>
    <submittedName>
        <fullName evidence="1">GIY-YIG nuclease family protein</fullName>
    </submittedName>
</protein>
<dbReference type="RefSeq" id="WP_137275456.1">
    <property type="nucleotide sequence ID" value="NZ_QKNX01000001.1"/>
</dbReference>
<reference evidence="1 2" key="1">
    <citation type="submission" date="2019-04" db="EMBL/GenBank/DDBJ databases">
        <title>Natronomonas sp. F20-122 a newhaloarchaeon isolated from a saline saltern of Isla Bacuta, Huelva, Spain.</title>
        <authorList>
            <person name="Duran-Viseras A."/>
            <person name="Sanchez-Porro C."/>
            <person name="Ventosa A."/>
        </authorList>
    </citation>
    <scope>NUCLEOTIDE SEQUENCE [LARGE SCALE GENOMIC DNA]</scope>
    <source>
        <strain evidence="1 2">F20-122</strain>
    </source>
</reference>
<organism evidence="1 2">
    <name type="scientific">Natronomonas salsuginis</name>
    <dbReference type="NCBI Taxonomy" id="2217661"/>
    <lineage>
        <taxon>Archaea</taxon>
        <taxon>Methanobacteriati</taxon>
        <taxon>Methanobacteriota</taxon>
        <taxon>Stenosarchaea group</taxon>
        <taxon>Halobacteria</taxon>
        <taxon>Halobacteriales</taxon>
        <taxon>Natronomonadaceae</taxon>
        <taxon>Natronomonas</taxon>
    </lineage>
</organism>
<dbReference type="CDD" id="cd10441">
    <property type="entry name" value="GIY-YIG_COG1833"/>
    <property type="match status" value="1"/>
</dbReference>
<dbReference type="Pfam" id="PF01986">
    <property type="entry name" value="DUF123"/>
    <property type="match status" value="1"/>
</dbReference>